<protein>
    <submittedName>
        <fullName evidence="2">Uncharacterized protein</fullName>
    </submittedName>
</protein>
<proteinExistence type="predicted"/>
<sequence length="66" mass="6777">MHRIVFVVVAPVYSFDLAIAQMVLDAAGGYELVVCAADPGRSRRSAAPTSSSTAISPRSGAPARAS</sequence>
<dbReference type="Proteomes" id="UP001515943">
    <property type="component" value="Unassembled WGS sequence"/>
</dbReference>
<organism evidence="2 3">
    <name type="scientific">Lentzea indica</name>
    <dbReference type="NCBI Taxonomy" id="2604800"/>
    <lineage>
        <taxon>Bacteria</taxon>
        <taxon>Bacillati</taxon>
        <taxon>Actinomycetota</taxon>
        <taxon>Actinomycetes</taxon>
        <taxon>Pseudonocardiales</taxon>
        <taxon>Pseudonocardiaceae</taxon>
        <taxon>Lentzea</taxon>
    </lineage>
</organism>
<evidence type="ECO:0000313" key="3">
    <source>
        <dbReference type="Proteomes" id="UP001515943"/>
    </source>
</evidence>
<accession>A0ABX1FUN3</accession>
<evidence type="ECO:0000313" key="2">
    <source>
        <dbReference type="EMBL" id="NKE62740.1"/>
    </source>
</evidence>
<name>A0ABX1FUN3_9PSEU</name>
<feature type="compositionally biased region" description="Low complexity" evidence="1">
    <location>
        <begin position="45"/>
        <end position="66"/>
    </location>
</feature>
<dbReference type="EMBL" id="VSRL01000280">
    <property type="protein sequence ID" value="NKE62740.1"/>
    <property type="molecule type" value="Genomic_DNA"/>
</dbReference>
<keyword evidence="3" id="KW-1185">Reference proteome</keyword>
<feature type="region of interest" description="Disordered" evidence="1">
    <location>
        <begin position="41"/>
        <end position="66"/>
    </location>
</feature>
<evidence type="ECO:0000256" key="1">
    <source>
        <dbReference type="SAM" id="MobiDB-lite"/>
    </source>
</evidence>
<comment type="caution">
    <text evidence="2">The sequence shown here is derived from an EMBL/GenBank/DDBJ whole genome shotgun (WGS) entry which is preliminary data.</text>
</comment>
<reference evidence="2 3" key="1">
    <citation type="submission" date="2019-08" db="EMBL/GenBank/DDBJ databases">
        <title>Lentzea from Indian Himalayas.</title>
        <authorList>
            <person name="Mandal S."/>
            <person name="Mallick Gupta A."/>
            <person name="Maiti P.K."/>
            <person name="Sarkar J."/>
            <person name="Mandal S."/>
        </authorList>
    </citation>
    <scope>NUCLEOTIDE SEQUENCE [LARGE SCALE GENOMIC DNA]</scope>
    <source>
        <strain evidence="2 3">PSKA42</strain>
    </source>
</reference>
<dbReference type="RefSeq" id="WP_167979356.1">
    <property type="nucleotide sequence ID" value="NZ_VSRL01000280.1"/>
</dbReference>
<gene>
    <name evidence="2" type="ORF">FXN61_40875</name>
</gene>